<name>A0ABW0VWW4_9BACL</name>
<keyword evidence="2" id="KW-0812">Transmembrane</keyword>
<reference evidence="4" key="1">
    <citation type="journal article" date="2019" name="Int. J. Syst. Evol. Microbiol.">
        <title>The Global Catalogue of Microorganisms (GCM) 10K type strain sequencing project: providing services to taxonomists for standard genome sequencing and annotation.</title>
        <authorList>
            <consortium name="The Broad Institute Genomics Platform"/>
            <consortium name="The Broad Institute Genome Sequencing Center for Infectious Disease"/>
            <person name="Wu L."/>
            <person name="Ma J."/>
        </authorList>
    </citation>
    <scope>NUCLEOTIDE SEQUENCE [LARGE SCALE GENOMIC DNA]</scope>
    <source>
        <strain evidence="4">CGMCC 1.3240</strain>
    </source>
</reference>
<feature type="region of interest" description="Disordered" evidence="1">
    <location>
        <begin position="84"/>
        <end position="115"/>
    </location>
</feature>
<organism evidence="3 4">
    <name type="scientific">Paenibacillus solisilvae</name>
    <dbReference type="NCBI Taxonomy" id="2486751"/>
    <lineage>
        <taxon>Bacteria</taxon>
        <taxon>Bacillati</taxon>
        <taxon>Bacillota</taxon>
        <taxon>Bacilli</taxon>
        <taxon>Bacillales</taxon>
        <taxon>Paenibacillaceae</taxon>
        <taxon>Paenibacillus</taxon>
    </lineage>
</organism>
<keyword evidence="4" id="KW-1185">Reference proteome</keyword>
<sequence>MTHRDKEIRERVKAEADDLLFDNLQFDADMKEKVRQLSGTAQERSAVRKVRKPGRNIWFVGIAVAAALLGLLFVSESKHVISPDGTPPIGEPVNTFKDPDGSVRPTGPSGRGPRVLDSYEEASRSFGDGLLIPSYIPDGFSLYEINVTGPEEGKATDAAFSYVAGDRSFGVFAQKENADMPQSGKTVDVNGAVGYLIVSPSVPEQEEAAANVELHWSSKGIHYMLSGILTGGEAVLVARSMEPFVNQTEQ</sequence>
<dbReference type="Proteomes" id="UP001596047">
    <property type="component" value="Unassembled WGS sequence"/>
</dbReference>
<gene>
    <name evidence="3" type="ORF">ACFPYJ_14770</name>
</gene>
<evidence type="ECO:0000313" key="4">
    <source>
        <dbReference type="Proteomes" id="UP001596047"/>
    </source>
</evidence>
<dbReference type="RefSeq" id="WP_379188924.1">
    <property type="nucleotide sequence ID" value="NZ_JBHSOW010000049.1"/>
</dbReference>
<evidence type="ECO:0000256" key="1">
    <source>
        <dbReference type="SAM" id="MobiDB-lite"/>
    </source>
</evidence>
<keyword evidence="2" id="KW-1133">Transmembrane helix</keyword>
<feature type="transmembrane region" description="Helical" evidence="2">
    <location>
        <begin position="57"/>
        <end position="74"/>
    </location>
</feature>
<evidence type="ECO:0008006" key="5">
    <source>
        <dbReference type="Google" id="ProtNLM"/>
    </source>
</evidence>
<comment type="caution">
    <text evidence="3">The sequence shown here is derived from an EMBL/GenBank/DDBJ whole genome shotgun (WGS) entry which is preliminary data.</text>
</comment>
<accession>A0ABW0VWW4</accession>
<proteinExistence type="predicted"/>
<keyword evidence="2" id="KW-0472">Membrane</keyword>
<dbReference type="EMBL" id="JBHSOW010000049">
    <property type="protein sequence ID" value="MFC5650370.1"/>
    <property type="molecule type" value="Genomic_DNA"/>
</dbReference>
<evidence type="ECO:0000313" key="3">
    <source>
        <dbReference type="EMBL" id="MFC5650370.1"/>
    </source>
</evidence>
<evidence type="ECO:0000256" key="2">
    <source>
        <dbReference type="SAM" id="Phobius"/>
    </source>
</evidence>
<protein>
    <recommendedName>
        <fullName evidence="5">DUF4367 domain-containing protein</fullName>
    </recommendedName>
</protein>